<dbReference type="InterPro" id="IPR029016">
    <property type="entry name" value="GAF-like_dom_sf"/>
</dbReference>
<dbReference type="PROSITE" id="PS50801">
    <property type="entry name" value="STAS"/>
    <property type="match status" value="1"/>
</dbReference>
<dbReference type="CDD" id="cd07041">
    <property type="entry name" value="STAS_RsbR_RsbS_like"/>
    <property type="match status" value="1"/>
</dbReference>
<accession>A0ABT0XQ10</accession>
<gene>
    <name evidence="2" type="ORF">NDM98_22955</name>
</gene>
<organism evidence="2 3">
    <name type="scientific">Alkalicoccobacillus plakortidis</name>
    <dbReference type="NCBI Taxonomy" id="444060"/>
    <lineage>
        <taxon>Bacteria</taxon>
        <taxon>Bacillati</taxon>
        <taxon>Bacillota</taxon>
        <taxon>Bacilli</taxon>
        <taxon>Bacillales</taxon>
        <taxon>Bacillaceae</taxon>
        <taxon>Alkalicoccobacillus</taxon>
    </lineage>
</organism>
<evidence type="ECO:0000259" key="1">
    <source>
        <dbReference type="PROSITE" id="PS50801"/>
    </source>
</evidence>
<dbReference type="SUPFAM" id="SSF52091">
    <property type="entry name" value="SpoIIaa-like"/>
    <property type="match status" value="1"/>
</dbReference>
<reference evidence="2" key="1">
    <citation type="submission" date="2022-06" db="EMBL/GenBank/DDBJ databases">
        <title>Alkalicoccobacillus porphyridii sp. nov., isolated from a marine red alga, Porphyridium purpureum and reclassification of Shouchella plakortidis and Shouchella gibsonii as Alkalicoccobacillus plakortidis comb. nov. and Alkalicoccobacillus gibsonii comb. nov.</title>
        <authorList>
            <person name="Kim K.H."/>
            <person name="Lee J.K."/>
            <person name="Han D.M."/>
            <person name="Baek J.H."/>
            <person name="Jeon C.O."/>
        </authorList>
    </citation>
    <scope>NUCLEOTIDE SEQUENCE</scope>
    <source>
        <strain evidence="2">DSM 19153</strain>
    </source>
</reference>
<dbReference type="Pfam" id="PF01740">
    <property type="entry name" value="STAS"/>
    <property type="match status" value="1"/>
</dbReference>
<evidence type="ECO:0000313" key="2">
    <source>
        <dbReference type="EMBL" id="MCM2677988.1"/>
    </source>
</evidence>
<protein>
    <submittedName>
        <fullName evidence="2">Anti-anti-sigma factor</fullName>
    </submittedName>
</protein>
<dbReference type="Gene3D" id="3.30.750.24">
    <property type="entry name" value="STAS domain"/>
    <property type="match status" value="1"/>
</dbReference>
<dbReference type="InterPro" id="IPR003018">
    <property type="entry name" value="GAF"/>
</dbReference>
<dbReference type="InterPro" id="IPR002645">
    <property type="entry name" value="STAS_dom"/>
</dbReference>
<dbReference type="Gene3D" id="3.30.450.40">
    <property type="match status" value="1"/>
</dbReference>
<dbReference type="InterPro" id="IPR036513">
    <property type="entry name" value="STAS_dom_sf"/>
</dbReference>
<dbReference type="SMART" id="SM00065">
    <property type="entry name" value="GAF"/>
    <property type="match status" value="1"/>
</dbReference>
<dbReference type="PANTHER" id="PTHR33745">
    <property type="entry name" value="RSBT ANTAGONIST PROTEIN RSBS-RELATED"/>
    <property type="match status" value="1"/>
</dbReference>
<name>A0ABT0XQ10_9BACI</name>
<proteinExistence type="predicted"/>
<dbReference type="Pfam" id="PF01590">
    <property type="entry name" value="GAF"/>
    <property type="match status" value="1"/>
</dbReference>
<dbReference type="PANTHER" id="PTHR33745:SF8">
    <property type="entry name" value="BLUE-LIGHT PHOTORECEPTOR"/>
    <property type="match status" value="1"/>
</dbReference>
<dbReference type="EMBL" id="JAMQJY010000008">
    <property type="protein sequence ID" value="MCM2677988.1"/>
    <property type="molecule type" value="Genomic_DNA"/>
</dbReference>
<sequence length="284" mass="32086">MSQSMKLTDEKLYSLKTVSKKMFRLISDRLNVNTAYVTKRGESAMTVLSSFNKDAQTIPEGYSVEYGDTYCRLIILDDADVMTTSDLNKDEITKKLEVTSQLGVKGFLGVTLKDLDGNIFGTLCVMDQEEKNFTQDDIDYLHTSAEILSYLIELDQTRQHINYLSVPIIPITEKVSILTLQGIVDETRAERIMNEAMQYGAEKEIDYFLFDLSKLAVQDQVFPTILYNIVQALRIMGIEVIITGITPKFAQLESNNNQLSKMGVKTVNSIQAALDLIGYRLIEK</sequence>
<comment type="caution">
    <text evidence="2">The sequence shown here is derived from an EMBL/GenBank/DDBJ whole genome shotgun (WGS) entry which is preliminary data.</text>
</comment>
<evidence type="ECO:0000313" key="3">
    <source>
        <dbReference type="Proteomes" id="UP001203665"/>
    </source>
</evidence>
<dbReference type="InterPro" id="IPR051932">
    <property type="entry name" value="Bact_StressResp_Reg"/>
</dbReference>
<dbReference type="SUPFAM" id="SSF55781">
    <property type="entry name" value="GAF domain-like"/>
    <property type="match status" value="1"/>
</dbReference>
<feature type="domain" description="STAS" evidence="1">
    <location>
        <begin position="165"/>
        <end position="252"/>
    </location>
</feature>
<dbReference type="Proteomes" id="UP001203665">
    <property type="component" value="Unassembled WGS sequence"/>
</dbReference>
<keyword evidence="3" id="KW-1185">Reference proteome</keyword>
<dbReference type="RefSeq" id="WP_251611831.1">
    <property type="nucleotide sequence ID" value="NZ_JAMQJY010000008.1"/>
</dbReference>